<dbReference type="InterPro" id="IPR052155">
    <property type="entry name" value="Biofilm_reg_signaling"/>
</dbReference>
<dbReference type="PANTHER" id="PTHR44757">
    <property type="entry name" value="DIGUANYLATE CYCLASE DGCP"/>
    <property type="match status" value="1"/>
</dbReference>
<dbReference type="CDD" id="cd01949">
    <property type="entry name" value="GGDEF"/>
    <property type="match status" value="1"/>
</dbReference>
<dbReference type="RefSeq" id="WP_311341458.1">
    <property type="nucleotide sequence ID" value="NZ_JAVRHS010000012.1"/>
</dbReference>
<dbReference type="Pfam" id="PF13188">
    <property type="entry name" value="PAS_8"/>
    <property type="match status" value="1"/>
</dbReference>
<sequence>MQSRNTDKGDDWLLHAMPCAVAIIDEAGLVTAANAAFRDALGLTNQDSVSFEALFGAPVHAFSASCRTITLHDRQYSLGVGPAEGRGTLCHLHDVTQWLDGQADARAALVTDSLTGLPNRSAIIPEMSRMFDPARMAALILIDLDRFKQVNDTLGHPAGDELLCKVAERLSTVIGRNDRVARLSGDEFAVLQEDTAQPQAAEKLAKRIVELIGRPYLVDGHMIDIGASAGVALTETADCSATLMKQADIALYRAKRTGRGRFCFFEQQMDQEVQDRRALERDLRRALAFRQFELHYQPQIELGSRTAIAAEALLRWNHPERGVIPPATFIPLAEETGLIVPIGEWVIRQACDHAASWSRPVCVAVNVSAKQLTSGKLVSCVANALAAAGLPPERFEVEITESTLMSDAEQCAATLHALRDLGVRVSMDDFGTGYSSLSYLQSFPFDSIKIDQSFVRAGDPVRNNAIISAITAIGRHLGMTTVAEGVETEEQLGSVTDLGCGSAQGFLISRPVPAAEVAALLDTIGITQSAPSHTPTLSPERTDDATDLVERDLFRLVYYSRNAMAAPADEMRAAVDHIMEASRRNNERAGITGALMFTEDLFAQVLEGSKDALESVFNRIQMDERHDDIQLLSIDPIDQRSFGNWAMAYVGSITQGKEQFDHCATVSGFDFMRANAETMARYLHLLLSDEDRLNTRAA</sequence>
<evidence type="ECO:0000259" key="3">
    <source>
        <dbReference type="PROSITE" id="PS50887"/>
    </source>
</evidence>
<feature type="domain" description="BLUF" evidence="4">
    <location>
        <begin position="553"/>
        <end position="648"/>
    </location>
</feature>
<dbReference type="InterPro" id="IPR036046">
    <property type="entry name" value="Acylphosphatase-like_dom_sf"/>
</dbReference>
<dbReference type="Pfam" id="PF00990">
    <property type="entry name" value="GGDEF"/>
    <property type="match status" value="1"/>
</dbReference>
<proteinExistence type="predicted"/>
<feature type="domain" description="EAL" evidence="2">
    <location>
        <begin position="276"/>
        <end position="525"/>
    </location>
</feature>
<dbReference type="PROSITE" id="PS50925">
    <property type="entry name" value="BLUF"/>
    <property type="match status" value="1"/>
</dbReference>
<evidence type="ECO:0000256" key="1">
    <source>
        <dbReference type="ARBA" id="ARBA00022737"/>
    </source>
</evidence>
<dbReference type="SMART" id="SM00052">
    <property type="entry name" value="EAL"/>
    <property type="match status" value="1"/>
</dbReference>
<keyword evidence="1" id="KW-0677">Repeat</keyword>
<dbReference type="Proteomes" id="UP001259803">
    <property type="component" value="Unassembled WGS sequence"/>
</dbReference>
<dbReference type="PROSITE" id="PS50887">
    <property type="entry name" value="GGDEF"/>
    <property type="match status" value="1"/>
</dbReference>
<dbReference type="InterPro" id="IPR043128">
    <property type="entry name" value="Rev_trsase/Diguanyl_cyclase"/>
</dbReference>
<dbReference type="SMART" id="SM01034">
    <property type="entry name" value="BLUF"/>
    <property type="match status" value="1"/>
</dbReference>
<keyword evidence="6" id="KW-1185">Reference proteome</keyword>
<dbReference type="InterPro" id="IPR035919">
    <property type="entry name" value="EAL_sf"/>
</dbReference>
<dbReference type="SUPFAM" id="SSF141868">
    <property type="entry name" value="EAL domain-like"/>
    <property type="match status" value="1"/>
</dbReference>
<reference evidence="5 6" key="1">
    <citation type="submission" date="2023-09" db="EMBL/GenBank/DDBJ databases">
        <authorList>
            <person name="Rey-Velasco X."/>
        </authorList>
    </citation>
    <scope>NUCLEOTIDE SEQUENCE [LARGE SCALE GENOMIC DNA]</scope>
    <source>
        <strain evidence="5 6">F390</strain>
    </source>
</reference>
<dbReference type="InterPro" id="IPR000160">
    <property type="entry name" value="GGDEF_dom"/>
</dbReference>
<dbReference type="InterPro" id="IPR000014">
    <property type="entry name" value="PAS"/>
</dbReference>
<name>A0ABU2ZKI4_9SPHN</name>
<dbReference type="Gene3D" id="3.20.20.450">
    <property type="entry name" value="EAL domain"/>
    <property type="match status" value="1"/>
</dbReference>
<organism evidence="5 6">
    <name type="scientific">Croceicoccus esteveae</name>
    <dbReference type="NCBI Taxonomy" id="3075597"/>
    <lineage>
        <taxon>Bacteria</taxon>
        <taxon>Pseudomonadati</taxon>
        <taxon>Pseudomonadota</taxon>
        <taxon>Alphaproteobacteria</taxon>
        <taxon>Sphingomonadales</taxon>
        <taxon>Erythrobacteraceae</taxon>
        <taxon>Croceicoccus</taxon>
    </lineage>
</organism>
<dbReference type="Gene3D" id="3.30.70.100">
    <property type="match status" value="1"/>
</dbReference>
<evidence type="ECO:0000313" key="6">
    <source>
        <dbReference type="Proteomes" id="UP001259803"/>
    </source>
</evidence>
<dbReference type="Pfam" id="PF04940">
    <property type="entry name" value="BLUF"/>
    <property type="match status" value="1"/>
</dbReference>
<evidence type="ECO:0000259" key="4">
    <source>
        <dbReference type="PROSITE" id="PS50925"/>
    </source>
</evidence>
<dbReference type="SUPFAM" id="SSF54975">
    <property type="entry name" value="Acylphosphatase/BLUF domain-like"/>
    <property type="match status" value="1"/>
</dbReference>
<dbReference type="InterPro" id="IPR001633">
    <property type="entry name" value="EAL_dom"/>
</dbReference>
<gene>
    <name evidence="5" type="ORF">RM533_11960</name>
</gene>
<dbReference type="InterPro" id="IPR007024">
    <property type="entry name" value="BLUF_domain"/>
</dbReference>
<dbReference type="Pfam" id="PF00563">
    <property type="entry name" value="EAL"/>
    <property type="match status" value="1"/>
</dbReference>
<evidence type="ECO:0000313" key="5">
    <source>
        <dbReference type="EMBL" id="MDT0576885.1"/>
    </source>
</evidence>
<dbReference type="EMBL" id="JAVRHS010000012">
    <property type="protein sequence ID" value="MDT0576885.1"/>
    <property type="molecule type" value="Genomic_DNA"/>
</dbReference>
<dbReference type="Gene3D" id="3.30.70.270">
    <property type="match status" value="1"/>
</dbReference>
<evidence type="ECO:0000259" key="2">
    <source>
        <dbReference type="PROSITE" id="PS50883"/>
    </source>
</evidence>
<dbReference type="InterPro" id="IPR029787">
    <property type="entry name" value="Nucleotide_cyclase"/>
</dbReference>
<dbReference type="NCBIfam" id="TIGR00254">
    <property type="entry name" value="GGDEF"/>
    <property type="match status" value="1"/>
</dbReference>
<protein>
    <submittedName>
        <fullName evidence="5">EAL domain-containing protein</fullName>
    </submittedName>
</protein>
<dbReference type="SMART" id="SM00267">
    <property type="entry name" value="GGDEF"/>
    <property type="match status" value="1"/>
</dbReference>
<feature type="domain" description="GGDEF" evidence="3">
    <location>
        <begin position="135"/>
        <end position="267"/>
    </location>
</feature>
<dbReference type="PROSITE" id="PS50883">
    <property type="entry name" value="EAL"/>
    <property type="match status" value="1"/>
</dbReference>
<dbReference type="PANTHER" id="PTHR44757:SF2">
    <property type="entry name" value="BIOFILM ARCHITECTURE MAINTENANCE PROTEIN MBAA"/>
    <property type="match status" value="1"/>
</dbReference>
<comment type="caution">
    <text evidence="5">The sequence shown here is derived from an EMBL/GenBank/DDBJ whole genome shotgun (WGS) entry which is preliminary data.</text>
</comment>
<dbReference type="SUPFAM" id="SSF55073">
    <property type="entry name" value="Nucleotide cyclase"/>
    <property type="match status" value="1"/>
</dbReference>
<accession>A0ABU2ZKI4</accession>
<dbReference type="CDD" id="cd01948">
    <property type="entry name" value="EAL"/>
    <property type="match status" value="1"/>
</dbReference>